<name>Q4TBN4_TETNG</name>
<dbReference type="AlphaFoldDB" id="Q4TBN4"/>
<evidence type="ECO:0000313" key="2">
    <source>
        <dbReference type="EMBL" id="CAF89698.1"/>
    </source>
</evidence>
<reference evidence="2" key="1">
    <citation type="journal article" date="2004" name="Nature">
        <title>Genome duplication in the teleost fish Tetraodon nigroviridis reveals the early vertebrate proto-karyotype.</title>
        <authorList>
            <person name="Jaillon O."/>
            <person name="Aury J.-M."/>
            <person name="Brunet F."/>
            <person name="Petit J.-L."/>
            <person name="Stange-Thomann N."/>
            <person name="Mauceli E."/>
            <person name="Bouneau L."/>
            <person name="Fischer C."/>
            <person name="Ozouf-Costaz C."/>
            <person name="Bernot A."/>
            <person name="Nicaud S."/>
            <person name="Jaffe D."/>
            <person name="Fisher S."/>
            <person name="Lutfalla G."/>
            <person name="Dossat C."/>
            <person name="Segurens B."/>
            <person name="Dasilva C."/>
            <person name="Salanoubat M."/>
            <person name="Levy M."/>
            <person name="Boudet N."/>
            <person name="Castellano S."/>
            <person name="Anthouard V."/>
            <person name="Jubin C."/>
            <person name="Castelli V."/>
            <person name="Katinka M."/>
            <person name="Vacherie B."/>
            <person name="Biemont C."/>
            <person name="Skalli Z."/>
            <person name="Cattolico L."/>
            <person name="Poulain J."/>
            <person name="De Berardinis V."/>
            <person name="Cruaud C."/>
            <person name="Duprat S."/>
            <person name="Brottier P."/>
            <person name="Coutanceau J.-P."/>
            <person name="Gouzy J."/>
            <person name="Parra G."/>
            <person name="Lardier G."/>
            <person name="Chapple C."/>
            <person name="McKernan K.J."/>
            <person name="McEwan P."/>
            <person name="Bosak S."/>
            <person name="Kellis M."/>
            <person name="Volff J.-N."/>
            <person name="Guigo R."/>
            <person name="Zody M.C."/>
            <person name="Mesirov J."/>
            <person name="Lindblad-Toh K."/>
            <person name="Birren B."/>
            <person name="Nusbaum C."/>
            <person name="Kahn D."/>
            <person name="Robinson-Rechavi M."/>
            <person name="Laudet V."/>
            <person name="Schachter V."/>
            <person name="Quetier F."/>
            <person name="Saurin W."/>
            <person name="Scarpelli C."/>
            <person name="Wincker P."/>
            <person name="Lander E.S."/>
            <person name="Weissenbach J."/>
            <person name="Roest Crollius H."/>
        </authorList>
    </citation>
    <scope>NUCLEOTIDE SEQUENCE [LARGE SCALE GENOMIC DNA]</scope>
</reference>
<proteinExistence type="predicted"/>
<protein>
    <submittedName>
        <fullName evidence="2">(spotted green pufferfish) hypothetical protein</fullName>
    </submittedName>
</protein>
<organism evidence="2">
    <name type="scientific">Tetraodon nigroviridis</name>
    <name type="common">Spotted green pufferfish</name>
    <name type="synonym">Chelonodon nigroviridis</name>
    <dbReference type="NCBI Taxonomy" id="99883"/>
    <lineage>
        <taxon>Eukaryota</taxon>
        <taxon>Metazoa</taxon>
        <taxon>Chordata</taxon>
        <taxon>Craniata</taxon>
        <taxon>Vertebrata</taxon>
        <taxon>Euteleostomi</taxon>
        <taxon>Actinopterygii</taxon>
        <taxon>Neopterygii</taxon>
        <taxon>Teleostei</taxon>
        <taxon>Neoteleostei</taxon>
        <taxon>Acanthomorphata</taxon>
        <taxon>Eupercaria</taxon>
        <taxon>Tetraodontiformes</taxon>
        <taxon>Tetradontoidea</taxon>
        <taxon>Tetraodontidae</taxon>
        <taxon>Tetraodon</taxon>
    </lineage>
</organism>
<accession>Q4TBN4</accession>
<reference evidence="2" key="2">
    <citation type="submission" date="2004-02" db="EMBL/GenBank/DDBJ databases">
        <authorList>
            <consortium name="Genoscope"/>
            <consortium name="Whitehead Institute Centre for Genome Research"/>
        </authorList>
    </citation>
    <scope>NUCLEOTIDE SEQUENCE</scope>
</reference>
<evidence type="ECO:0000256" key="1">
    <source>
        <dbReference type="SAM" id="MobiDB-lite"/>
    </source>
</evidence>
<dbReference type="EMBL" id="CAAE01007107">
    <property type="protein sequence ID" value="CAF89698.1"/>
    <property type="molecule type" value="Genomic_DNA"/>
</dbReference>
<sequence length="143" mass="14565">MAEERHGAEGGPAGGPRRGPPASGCLNLTLTAVGRGAAGSYRCRVLTELPAYGVLEGPGTVVRVQGPPGPPAGEQPSWFLRGSCWFLTRALLLPGPAPRGGVAPPLLGLVLRSLPLLALILAFVCLRRSRSPAAAPCEEGGGL</sequence>
<dbReference type="KEGG" id="tng:GSTEN00003681G001"/>
<gene>
    <name evidence="2" type="ORF">GSTENG00003681001</name>
</gene>
<comment type="caution">
    <text evidence="2">The sequence shown here is derived from an EMBL/GenBank/DDBJ whole genome shotgun (WGS) entry which is preliminary data.</text>
</comment>
<feature type="region of interest" description="Disordered" evidence="1">
    <location>
        <begin position="1"/>
        <end position="21"/>
    </location>
</feature>